<protein>
    <submittedName>
        <fullName evidence="1">Uncharacterized protein</fullName>
    </submittedName>
</protein>
<accession>A0A1R1C582</accession>
<evidence type="ECO:0000313" key="2">
    <source>
        <dbReference type="Proteomes" id="UP000187134"/>
    </source>
</evidence>
<organism evidence="1 2">
    <name type="scientific">Paenibacillus amylolyticus</name>
    <dbReference type="NCBI Taxonomy" id="1451"/>
    <lineage>
        <taxon>Bacteria</taxon>
        <taxon>Bacillati</taxon>
        <taxon>Bacillota</taxon>
        <taxon>Bacilli</taxon>
        <taxon>Bacillales</taxon>
        <taxon>Paenibacillaceae</taxon>
        <taxon>Paenibacillus</taxon>
    </lineage>
</organism>
<evidence type="ECO:0000313" key="1">
    <source>
        <dbReference type="EMBL" id="OMF17219.1"/>
    </source>
</evidence>
<reference evidence="1 2" key="1">
    <citation type="submission" date="2016-11" db="EMBL/GenBank/DDBJ databases">
        <title>Paenibacillus species isolates.</title>
        <authorList>
            <person name="Beno S.M."/>
        </authorList>
    </citation>
    <scope>NUCLEOTIDE SEQUENCE [LARGE SCALE GENOMIC DNA]</scope>
    <source>
        <strain evidence="1 2">FSL H8-0246</strain>
    </source>
</reference>
<gene>
    <name evidence="1" type="ORF">BK131_04440</name>
</gene>
<dbReference type="AlphaFoldDB" id="A0A1R1C582"/>
<dbReference type="Proteomes" id="UP000187134">
    <property type="component" value="Unassembled WGS sequence"/>
</dbReference>
<dbReference type="EMBL" id="MRTJ01000001">
    <property type="protein sequence ID" value="OMF17219.1"/>
    <property type="molecule type" value="Genomic_DNA"/>
</dbReference>
<sequence>MKIKIISSSPGLSDISQLVGKEFEVTSQDDAGIYIGYGPTGKYLIHNSEYEVVEGRESIPKEDTNDGGN</sequence>
<name>A0A1R1C582_PAEAM</name>
<comment type="caution">
    <text evidence="1">The sequence shown here is derived from an EMBL/GenBank/DDBJ whole genome shotgun (WGS) entry which is preliminary data.</text>
</comment>
<proteinExistence type="predicted"/>